<evidence type="ECO:0000313" key="2">
    <source>
        <dbReference type="Proteomes" id="UP000653305"/>
    </source>
</evidence>
<accession>A0A830C6A6</accession>
<organism evidence="1 2">
    <name type="scientific">Phtheirospermum japonicum</name>
    <dbReference type="NCBI Taxonomy" id="374723"/>
    <lineage>
        <taxon>Eukaryota</taxon>
        <taxon>Viridiplantae</taxon>
        <taxon>Streptophyta</taxon>
        <taxon>Embryophyta</taxon>
        <taxon>Tracheophyta</taxon>
        <taxon>Spermatophyta</taxon>
        <taxon>Magnoliopsida</taxon>
        <taxon>eudicotyledons</taxon>
        <taxon>Gunneridae</taxon>
        <taxon>Pentapetalae</taxon>
        <taxon>asterids</taxon>
        <taxon>lamiids</taxon>
        <taxon>Lamiales</taxon>
        <taxon>Orobanchaceae</taxon>
        <taxon>Orobanchaceae incertae sedis</taxon>
        <taxon>Phtheirospermum</taxon>
    </lineage>
</organism>
<keyword evidence="2" id="KW-1185">Reference proteome</keyword>
<proteinExistence type="predicted"/>
<comment type="caution">
    <text evidence="1">The sequence shown here is derived from an EMBL/GenBank/DDBJ whole genome shotgun (WGS) entry which is preliminary data.</text>
</comment>
<dbReference type="EMBL" id="BMAC01000286">
    <property type="protein sequence ID" value="GFP92658.1"/>
    <property type="molecule type" value="Genomic_DNA"/>
</dbReference>
<evidence type="ECO:0000313" key="1">
    <source>
        <dbReference type="EMBL" id="GFP92658.1"/>
    </source>
</evidence>
<dbReference type="AlphaFoldDB" id="A0A830C6A6"/>
<reference evidence="1" key="1">
    <citation type="submission" date="2020-07" db="EMBL/GenBank/DDBJ databases">
        <title>Ethylene signaling mediates host invasion by parasitic plants.</title>
        <authorList>
            <person name="Yoshida S."/>
        </authorList>
    </citation>
    <scope>NUCLEOTIDE SEQUENCE</scope>
    <source>
        <strain evidence="1">Okayama</strain>
    </source>
</reference>
<name>A0A830C6A6_9LAMI</name>
<protein>
    <submittedName>
        <fullName evidence="1">Uncharacterized protein</fullName>
    </submittedName>
</protein>
<gene>
    <name evidence="1" type="ORF">PHJA_001410000</name>
</gene>
<dbReference type="Proteomes" id="UP000653305">
    <property type="component" value="Unassembled WGS sequence"/>
</dbReference>
<sequence>MSSPRPIILVWGRRKRHWWRMWPAAVADMRELWGQRWWRRRGPRSGRKIPPDFC</sequence>